<reference evidence="2 3" key="1">
    <citation type="submission" date="2015-01" db="EMBL/GenBank/DDBJ databases">
        <title>Deinococcus puniceus/DY1/ whole genome sequencing.</title>
        <authorList>
            <person name="Kim M.K."/>
            <person name="Srinivasan S."/>
            <person name="Lee J.-J."/>
        </authorList>
    </citation>
    <scope>NUCLEOTIDE SEQUENCE [LARGE SCALE GENOMIC DNA]</scope>
    <source>
        <strain evidence="2 3">DY1</strain>
    </source>
</reference>
<keyword evidence="3" id="KW-1185">Reference proteome</keyword>
<protein>
    <submittedName>
        <fullName evidence="2">Glucose 6-phosphate dehydrogenase</fullName>
    </submittedName>
</protein>
<feature type="domain" description="Glucose-6-phosphate dehydrogenase assembly protein OpcA C-terminal" evidence="1">
    <location>
        <begin position="162"/>
        <end position="307"/>
    </location>
</feature>
<sequence>MTYATDLKAIGPADTTVRHAQLALDELWGQTQVETRAYTGNIVALTVKKHLGRVEEALAGLEGRYAGRQIIGVMDGTEDVVVHATLVPQPGGLYVERLILNASAEQLQGAILPLLRPATVNHIWWGADSRPTGPLLAELTDIADQVIADSLTLDIPPARHYALADLGWSRSAGWREALAQVFDSTDAARQLPRIDRLTVRYSGSKDLPARLFAGFIADTLGWKNMNDIELKRSRCHRENGDLCGVELSGDGVRFGLNAEDGDLTRVECHWDDMSRVTEVNVPQMSLAEGLARVMARPERGESFERAWKLAKASL</sequence>
<gene>
    <name evidence="2" type="ORF">SU48_12950</name>
</gene>
<name>A0A172TBW4_9DEIO</name>
<evidence type="ECO:0000259" key="1">
    <source>
        <dbReference type="Pfam" id="PF20171"/>
    </source>
</evidence>
<dbReference type="EMBL" id="CP011387">
    <property type="protein sequence ID" value="ANE44518.1"/>
    <property type="molecule type" value="Genomic_DNA"/>
</dbReference>
<accession>A0A172TBW4</accession>
<dbReference type="STRING" id="1182568.SU48_12950"/>
<dbReference type="InterPro" id="IPR004555">
    <property type="entry name" value="G6PDH_assembly_OpcA"/>
</dbReference>
<dbReference type="AlphaFoldDB" id="A0A172TBW4"/>
<proteinExistence type="predicted"/>
<dbReference type="Proteomes" id="UP000077363">
    <property type="component" value="Chromosome"/>
</dbReference>
<dbReference type="PATRIC" id="fig|1182568.3.peg.2676"/>
<dbReference type="PANTHER" id="PTHR38658">
    <property type="entry name" value="OXPP CYCLE PROTEIN OPCA-RELATED"/>
    <property type="match status" value="1"/>
</dbReference>
<dbReference type="InterPro" id="IPR046802">
    <property type="entry name" value="OpcA_G6PD_C"/>
</dbReference>
<dbReference type="RefSeq" id="WP_064015604.1">
    <property type="nucleotide sequence ID" value="NZ_CP011387.1"/>
</dbReference>
<organism evidence="2 3">
    <name type="scientific">Deinococcus puniceus</name>
    <dbReference type="NCBI Taxonomy" id="1182568"/>
    <lineage>
        <taxon>Bacteria</taxon>
        <taxon>Thermotogati</taxon>
        <taxon>Deinococcota</taxon>
        <taxon>Deinococci</taxon>
        <taxon>Deinococcales</taxon>
        <taxon>Deinococcaceae</taxon>
        <taxon>Deinococcus</taxon>
    </lineage>
</organism>
<dbReference type="Pfam" id="PF20171">
    <property type="entry name" value="OpcA_G6PD_C"/>
    <property type="match status" value="1"/>
</dbReference>
<evidence type="ECO:0000313" key="3">
    <source>
        <dbReference type="Proteomes" id="UP000077363"/>
    </source>
</evidence>
<dbReference type="PANTHER" id="PTHR38658:SF1">
    <property type="entry name" value="OXPP CYCLE PROTEIN OPCA-RELATED"/>
    <property type="match status" value="1"/>
</dbReference>
<dbReference type="OrthoDB" id="128564at2"/>
<evidence type="ECO:0000313" key="2">
    <source>
        <dbReference type="EMBL" id="ANE44518.1"/>
    </source>
</evidence>
<dbReference type="KEGG" id="dpu:SU48_12950"/>